<feature type="region of interest" description="Disordered" evidence="1">
    <location>
        <begin position="1"/>
        <end position="30"/>
    </location>
</feature>
<proteinExistence type="predicted"/>
<organism evidence="2 3">
    <name type="scientific">Favolaschia claudopus</name>
    <dbReference type="NCBI Taxonomy" id="2862362"/>
    <lineage>
        <taxon>Eukaryota</taxon>
        <taxon>Fungi</taxon>
        <taxon>Dikarya</taxon>
        <taxon>Basidiomycota</taxon>
        <taxon>Agaricomycotina</taxon>
        <taxon>Agaricomycetes</taxon>
        <taxon>Agaricomycetidae</taxon>
        <taxon>Agaricales</taxon>
        <taxon>Marasmiineae</taxon>
        <taxon>Mycenaceae</taxon>
        <taxon>Favolaschia</taxon>
    </lineage>
</organism>
<feature type="region of interest" description="Disordered" evidence="1">
    <location>
        <begin position="182"/>
        <end position="236"/>
    </location>
</feature>
<keyword evidence="3" id="KW-1185">Reference proteome</keyword>
<dbReference type="Proteomes" id="UP001362999">
    <property type="component" value="Unassembled WGS sequence"/>
</dbReference>
<name>A0AAV9ZYF9_9AGAR</name>
<protein>
    <submittedName>
        <fullName evidence="2">Uncharacterized protein</fullName>
    </submittedName>
</protein>
<reference evidence="2 3" key="1">
    <citation type="journal article" date="2024" name="J Genomics">
        <title>Draft genome sequencing and assembly of Favolaschia claudopus CIRM-BRFM 2984 isolated from oak limbs.</title>
        <authorList>
            <person name="Navarro D."/>
            <person name="Drula E."/>
            <person name="Chaduli D."/>
            <person name="Cazenave R."/>
            <person name="Ahrendt S."/>
            <person name="Wang J."/>
            <person name="Lipzen A."/>
            <person name="Daum C."/>
            <person name="Barry K."/>
            <person name="Grigoriev I.V."/>
            <person name="Favel A."/>
            <person name="Rosso M.N."/>
            <person name="Martin F."/>
        </authorList>
    </citation>
    <scope>NUCLEOTIDE SEQUENCE [LARGE SCALE GENOMIC DNA]</scope>
    <source>
        <strain evidence="2 3">CIRM-BRFM 2984</strain>
    </source>
</reference>
<evidence type="ECO:0000313" key="3">
    <source>
        <dbReference type="Proteomes" id="UP001362999"/>
    </source>
</evidence>
<dbReference type="AlphaFoldDB" id="A0AAV9ZYF9"/>
<evidence type="ECO:0000256" key="1">
    <source>
        <dbReference type="SAM" id="MobiDB-lite"/>
    </source>
</evidence>
<feature type="region of interest" description="Disordered" evidence="1">
    <location>
        <begin position="94"/>
        <end position="115"/>
    </location>
</feature>
<feature type="compositionally biased region" description="Low complexity" evidence="1">
    <location>
        <begin position="218"/>
        <end position="228"/>
    </location>
</feature>
<dbReference type="EMBL" id="JAWWNJ010000099">
    <property type="protein sequence ID" value="KAK6996075.1"/>
    <property type="molecule type" value="Genomic_DNA"/>
</dbReference>
<gene>
    <name evidence="2" type="ORF">R3P38DRAFT_3222624</name>
</gene>
<evidence type="ECO:0000313" key="2">
    <source>
        <dbReference type="EMBL" id="KAK6996075.1"/>
    </source>
</evidence>
<sequence length="409" mass="44926">MTLTQSSDTTASLPVTTATRPLPPAVPATPAFASNSFSNTATHSLLSPCDTTPSPSPSGNARYIPKSFIYNTPLNHNTLGAVYDSGYSSLSSRSANYHSPSAPATPPSPNSPTELTPCERYLELYKSGSLEARKAESSRWELKCTICEKWIQSSIPTRRPLSIPNHFSVLEGHSRSRTCIARPARASTAPPIPSPRKSSSSGINEVPSDDEDDDDRSSSLPPEASSRSHPAPTPMVVVQTCPGSLVHWPVNVGSFMETFPFHRPWNKNSRHLRAMHGRSTTRWLLCALRQDPAEVQKLVDLALQADSRINHRYLSWSQIRNLLADRTEEARKWRLKSLNAARNFATAVRRLAFTLISVGFRRGSSPSALIRMIQSSLEGVYQPRPVLDSRTLDIALLVFRLGGVGYNLG</sequence>
<feature type="compositionally biased region" description="Polar residues" evidence="1">
    <location>
        <begin position="1"/>
        <end position="19"/>
    </location>
</feature>
<accession>A0AAV9ZYF9</accession>
<comment type="caution">
    <text evidence="2">The sequence shown here is derived from an EMBL/GenBank/DDBJ whole genome shotgun (WGS) entry which is preliminary data.</text>
</comment>